<dbReference type="EMBL" id="JAANHJ010000001">
    <property type="protein sequence ID" value="MCG6224583.1"/>
    <property type="molecule type" value="Genomic_DNA"/>
</dbReference>
<sequence length="225" mass="25503">MNRSELTVMLTHNDFTVKNASDIFESCKYSQAKFWGFKEQGIPKEEMKQLYSYMKSCGKTTFLEVVEYDEEKGLQGAQIAAECGCDILMGTTYFDSIHNFCKLNNLKYMPFVGKISGRPSLLEGDIDDMVQEANDYLNKGVYGIDLLGYRYIGDADELITTFVKNVSGPVCVAGSIDNYDKLDLIKNASPWSFTIGSAFFDNKFDGSFLEQINKVHEYMDKEKII</sequence>
<dbReference type="EMBL" id="QSTD01000005">
    <property type="protein sequence ID" value="RGM29434.1"/>
    <property type="molecule type" value="Genomic_DNA"/>
</dbReference>
<dbReference type="EMBL" id="QXWP01000005">
    <property type="protein sequence ID" value="NBH31366.1"/>
    <property type="molecule type" value="Genomic_DNA"/>
</dbReference>
<evidence type="ECO:0000313" key="3">
    <source>
        <dbReference type="EMBL" id="RGM29434.1"/>
    </source>
</evidence>
<dbReference type="Proteomes" id="UP000261016">
    <property type="component" value="Unassembled WGS sequence"/>
</dbReference>
<evidence type="ECO:0000313" key="4">
    <source>
        <dbReference type="Proteomes" id="UP000261016"/>
    </source>
</evidence>
<dbReference type="Proteomes" id="UP000814367">
    <property type="component" value="Unassembled WGS sequence"/>
</dbReference>
<reference evidence="1 6" key="3">
    <citation type="submission" date="2020-03" db="EMBL/GenBank/DDBJ databases">
        <title>Comparative genetics of Staphylococcus warneri persistents from caprine mastitis.</title>
        <authorList>
            <person name="Franca C.A."/>
            <person name="Rosa D.S."/>
            <person name="Silva A."/>
            <person name="Rodrigues D.L.N."/>
            <person name="Santos R.G."/>
            <person name="Castillo R.E.H."/>
            <person name="Moreira M.A.S."/>
            <person name="Lima M.C."/>
            <person name="Gouveia G.V."/>
            <person name="Gouveia J.J.S."/>
            <person name="Souza R.F.S."/>
            <person name="Bertram B."/>
            <person name="Azevedo V."/>
            <person name="Costa M."/>
        </authorList>
    </citation>
    <scope>NUCLEOTIDE SEQUENCE [LARGE SCALE GENOMIC DNA]</scope>
    <source>
        <strain evidence="1 6">Cap 9.2</strain>
    </source>
</reference>
<dbReference type="SUPFAM" id="SSF51366">
    <property type="entry name" value="Ribulose-phoshate binding barrel"/>
    <property type="match status" value="1"/>
</dbReference>
<reference evidence="2 5" key="2">
    <citation type="submission" date="2018-08" db="EMBL/GenBank/DDBJ databases">
        <title>Murine metabolic-syndrome-specific gut microbial biobank.</title>
        <authorList>
            <person name="Liu C."/>
        </authorList>
    </citation>
    <scope>NUCLEOTIDE SEQUENCE [LARGE SCALE GENOMIC DNA]</scope>
    <source>
        <strain evidence="2 5">1XD21-27</strain>
    </source>
</reference>
<name>A0A364UP35_STAWA</name>
<evidence type="ECO:0000313" key="1">
    <source>
        <dbReference type="EMBL" id="MCG6224583.1"/>
    </source>
</evidence>
<evidence type="ECO:0000313" key="5">
    <source>
        <dbReference type="Proteomes" id="UP000481807"/>
    </source>
</evidence>
<dbReference type="InterPro" id="IPR011060">
    <property type="entry name" value="RibuloseP-bd_barrel"/>
</dbReference>
<gene>
    <name evidence="2" type="ORF">D3Z30_10260</name>
    <name evidence="3" type="ORF">DXC19_09410</name>
    <name evidence="1" type="ORF">G8J23_00950</name>
</gene>
<accession>A0A364UP35</accession>
<keyword evidence="6" id="KW-1185">Reference proteome</keyword>
<dbReference type="AlphaFoldDB" id="A0A364UP35"/>
<reference evidence="3 4" key="1">
    <citation type="submission" date="2018-08" db="EMBL/GenBank/DDBJ databases">
        <title>A genome reference for cultivated species of the human gut microbiota.</title>
        <authorList>
            <person name="Zou Y."/>
            <person name="Xue W."/>
            <person name="Luo G."/>
        </authorList>
    </citation>
    <scope>NUCLEOTIDE SEQUENCE [LARGE SCALE GENOMIC DNA]</scope>
    <source>
        <strain evidence="3 4">OM08-17AT</strain>
    </source>
</reference>
<dbReference type="Proteomes" id="UP000481807">
    <property type="component" value="Unassembled WGS sequence"/>
</dbReference>
<evidence type="ECO:0000313" key="2">
    <source>
        <dbReference type="EMBL" id="NBH31366.1"/>
    </source>
</evidence>
<dbReference type="GeneID" id="58058963"/>
<dbReference type="RefSeq" id="WP_002466588.1">
    <property type="nucleotide sequence ID" value="NZ_CABMFV010000005.1"/>
</dbReference>
<proteinExistence type="predicted"/>
<protein>
    <recommendedName>
        <fullName evidence="7">4-hydroxythreonine-4-phosphate dehydrogenase</fullName>
    </recommendedName>
</protein>
<organism evidence="3 4">
    <name type="scientific">Staphylococcus warneri</name>
    <dbReference type="NCBI Taxonomy" id="1292"/>
    <lineage>
        <taxon>Bacteria</taxon>
        <taxon>Bacillati</taxon>
        <taxon>Bacillota</taxon>
        <taxon>Bacilli</taxon>
        <taxon>Bacillales</taxon>
        <taxon>Staphylococcaceae</taxon>
        <taxon>Staphylococcus</taxon>
    </lineage>
</organism>
<evidence type="ECO:0008006" key="7">
    <source>
        <dbReference type="Google" id="ProtNLM"/>
    </source>
</evidence>
<evidence type="ECO:0000313" key="6">
    <source>
        <dbReference type="Proteomes" id="UP000814367"/>
    </source>
</evidence>
<comment type="caution">
    <text evidence="3">The sequence shown here is derived from an EMBL/GenBank/DDBJ whole genome shotgun (WGS) entry which is preliminary data.</text>
</comment>